<protein>
    <recommendedName>
        <fullName evidence="5">AAA+ ATPase domain-containing protein</fullName>
    </recommendedName>
</protein>
<feature type="domain" description="AAA+ ATPase" evidence="5">
    <location>
        <begin position="210"/>
        <end position="347"/>
    </location>
</feature>
<keyword evidence="1" id="KW-0677">Repeat</keyword>
<dbReference type="GO" id="GO:0005634">
    <property type="term" value="C:nucleus"/>
    <property type="evidence" value="ECO:0007669"/>
    <property type="project" value="TreeGrafter"/>
</dbReference>
<dbReference type="GO" id="GO:0016887">
    <property type="term" value="F:ATP hydrolysis activity"/>
    <property type="evidence" value="ECO:0007669"/>
    <property type="project" value="InterPro"/>
</dbReference>
<keyword evidence="2" id="KW-0547">Nucleotide-binding</keyword>
<dbReference type="GO" id="GO:0003723">
    <property type="term" value="F:RNA binding"/>
    <property type="evidence" value="ECO:0007669"/>
    <property type="project" value="TreeGrafter"/>
</dbReference>
<dbReference type="PANTHER" id="PTHR23077:SF171">
    <property type="entry name" value="NUCLEAR VALOSIN-CONTAINING PROTEIN-LIKE"/>
    <property type="match status" value="1"/>
</dbReference>
<dbReference type="InterPro" id="IPR003959">
    <property type="entry name" value="ATPase_AAA_core"/>
</dbReference>
<feature type="region of interest" description="Disordered" evidence="4">
    <location>
        <begin position="110"/>
        <end position="161"/>
    </location>
</feature>
<dbReference type="InterPro" id="IPR003960">
    <property type="entry name" value="ATPase_AAA_CS"/>
</dbReference>
<evidence type="ECO:0000259" key="5">
    <source>
        <dbReference type="SMART" id="SM00382"/>
    </source>
</evidence>
<dbReference type="EMBL" id="GDRN01106917">
    <property type="protein sequence ID" value="JAI57506.1"/>
    <property type="molecule type" value="Transcribed_RNA"/>
</dbReference>
<dbReference type="InterPro" id="IPR050168">
    <property type="entry name" value="AAA_ATPase_domain"/>
</dbReference>
<dbReference type="GO" id="GO:1990275">
    <property type="term" value="F:preribosome binding"/>
    <property type="evidence" value="ECO:0007669"/>
    <property type="project" value="TreeGrafter"/>
</dbReference>
<feature type="domain" description="AAA+ ATPase" evidence="5">
    <location>
        <begin position="504"/>
        <end position="641"/>
    </location>
</feature>
<dbReference type="Gene3D" id="1.10.8.60">
    <property type="match status" value="2"/>
</dbReference>
<feature type="region of interest" description="Disordered" evidence="4">
    <location>
        <begin position="701"/>
        <end position="720"/>
    </location>
</feature>
<dbReference type="InterPro" id="IPR003593">
    <property type="entry name" value="AAA+_ATPase"/>
</dbReference>
<dbReference type="InterPro" id="IPR031996">
    <property type="entry name" value="NVL2_nucleolin-bd"/>
</dbReference>
<dbReference type="Pfam" id="PF00004">
    <property type="entry name" value="AAA"/>
    <property type="match status" value="2"/>
</dbReference>
<dbReference type="FunFam" id="3.40.50.300:FF:000018">
    <property type="entry name" value="Cell division control 48"/>
    <property type="match status" value="1"/>
</dbReference>
<evidence type="ECO:0000256" key="1">
    <source>
        <dbReference type="ARBA" id="ARBA00022737"/>
    </source>
</evidence>
<evidence type="ECO:0000313" key="6">
    <source>
        <dbReference type="EMBL" id="JAI57506.1"/>
    </source>
</evidence>
<dbReference type="PROSITE" id="PS00674">
    <property type="entry name" value="AAA"/>
    <property type="match status" value="1"/>
</dbReference>
<dbReference type="SMART" id="SM00382">
    <property type="entry name" value="AAA"/>
    <property type="match status" value="2"/>
</dbReference>
<feature type="region of interest" description="Disordered" evidence="4">
    <location>
        <begin position="734"/>
        <end position="796"/>
    </location>
</feature>
<feature type="compositionally biased region" description="Pro residues" evidence="4">
    <location>
        <begin position="769"/>
        <end position="780"/>
    </location>
</feature>
<dbReference type="SUPFAM" id="SSF52540">
    <property type="entry name" value="P-loop containing nucleoside triphosphate hydrolases"/>
    <property type="match status" value="2"/>
</dbReference>
<dbReference type="GO" id="GO:0042254">
    <property type="term" value="P:ribosome biogenesis"/>
    <property type="evidence" value="ECO:0007669"/>
    <property type="project" value="TreeGrafter"/>
</dbReference>
<keyword evidence="3" id="KW-0067">ATP-binding</keyword>
<dbReference type="Gene3D" id="1.10.10.2010">
    <property type="match status" value="1"/>
</dbReference>
<feature type="compositionally biased region" description="Low complexity" evidence="4">
    <location>
        <begin position="701"/>
        <end position="714"/>
    </location>
</feature>
<dbReference type="Pfam" id="PF16725">
    <property type="entry name" value="Nucleolin_bd"/>
    <property type="match status" value="1"/>
</dbReference>
<dbReference type="AlphaFoldDB" id="A0A0P4VX26"/>
<reference evidence="6" key="1">
    <citation type="submission" date="2015-09" db="EMBL/GenBank/DDBJ databases">
        <title>Scylla olivacea transcriptome.</title>
        <authorList>
            <person name="Ikhwanuddin M."/>
        </authorList>
    </citation>
    <scope>NUCLEOTIDE SEQUENCE</scope>
</reference>
<sequence>MKRPYFQERSLPARVEKFMSENKHVDLEDMTDHLINNYREFRGKNRKAFMKSVEKAYEWQLYCQQLDQDSGEDIEDSDGGGPDILEIIEPDTLPRQGKNTNMMLTKMYKSASANSSPRPKKKNDFFVLDTEGNSSFNGTRTPEASARKKRKKEKERDGDIEELIKRKKKKQLTAEASSMTLADMAGIEALEEQICDLAGNLRWPGVLQPLIKSALVTGPSGSGKTTFGQALSGTCEAPVVRVTATELVGGLSGESEERITEVFEQAAALSPCVLLLEKLDVVAPKDSSTTKGLERRISTQLSSCLANLKTKHKDKQVLVLGETSRPEKLDWDLRGSFDLEVFMAIPTEEARGKILKLLCEGCVVDSSLGGSFEEIAYRTPGYVAGDLKKLVEKAQSLAWKRKKVSLRDGTKGGSLEDRVKDFLGHLGMMCEAEEQKVTVTVTMEDFMEALLHITPALKREGFPTVPDVTWQDIGGLEDIKRELREKILEPIKFAKLHEELGLSRPNGVLMWGPPGCGKTLLAKAVANEAGVNLLPVMGPELLNMYQGESERAVREVFYRARNVAPCVIFFDEFDSLCPVRSKGEQGGSKTTIVNTLLTEMNGFAKREDVYVIAATNRPDILDPAVTRPGRFDTLLYVDVPDYEGRVSIFKARTKNGTCPALAPDVKLEEVSRLCDNFSGADCDQLVYLAGKELIREVIHATTSSSATPSPSQPSDGSAERRLVARRHFSAALRKMKPSISAEEQRRYKKLHSKMEAGRVQGTLQGFPEDAPPLALPPPDDTQPMEVASDKDAAATS</sequence>
<dbReference type="PANTHER" id="PTHR23077">
    <property type="entry name" value="AAA-FAMILY ATPASE"/>
    <property type="match status" value="1"/>
</dbReference>
<evidence type="ECO:0000256" key="2">
    <source>
        <dbReference type="ARBA" id="ARBA00022741"/>
    </source>
</evidence>
<evidence type="ECO:0000256" key="4">
    <source>
        <dbReference type="SAM" id="MobiDB-lite"/>
    </source>
</evidence>
<organism evidence="6">
    <name type="scientific">Scylla olivacea</name>
    <name type="common">Orange mud crab</name>
    <name type="synonym">Cancer olivacea</name>
    <dbReference type="NCBI Taxonomy" id="85551"/>
    <lineage>
        <taxon>Eukaryota</taxon>
        <taxon>Metazoa</taxon>
        <taxon>Ecdysozoa</taxon>
        <taxon>Arthropoda</taxon>
        <taxon>Crustacea</taxon>
        <taxon>Multicrustacea</taxon>
        <taxon>Malacostraca</taxon>
        <taxon>Eumalacostraca</taxon>
        <taxon>Eucarida</taxon>
        <taxon>Decapoda</taxon>
        <taxon>Pleocyemata</taxon>
        <taxon>Brachyura</taxon>
        <taxon>Eubrachyura</taxon>
        <taxon>Portunoidea</taxon>
        <taxon>Portunidae</taxon>
        <taxon>Portuninae</taxon>
        <taxon>Scylla</taxon>
    </lineage>
</organism>
<feature type="compositionally biased region" description="Basic and acidic residues" evidence="4">
    <location>
        <begin position="787"/>
        <end position="796"/>
    </location>
</feature>
<accession>A0A0P4VX26</accession>
<dbReference type="Gene3D" id="3.40.50.300">
    <property type="entry name" value="P-loop containing nucleotide triphosphate hydrolases"/>
    <property type="match status" value="2"/>
</dbReference>
<dbReference type="GO" id="GO:0005524">
    <property type="term" value="F:ATP binding"/>
    <property type="evidence" value="ECO:0007669"/>
    <property type="project" value="UniProtKB-KW"/>
</dbReference>
<dbReference type="InterPro" id="IPR027417">
    <property type="entry name" value="P-loop_NTPase"/>
</dbReference>
<proteinExistence type="predicted"/>
<dbReference type="InterPro" id="IPR038100">
    <property type="entry name" value="NLV2_N_sf"/>
</dbReference>
<name>A0A0P4VX26_SCYOL</name>
<evidence type="ECO:0000256" key="3">
    <source>
        <dbReference type="ARBA" id="ARBA00022840"/>
    </source>
</evidence>
<feature type="compositionally biased region" description="Polar residues" evidence="4">
    <location>
        <begin position="131"/>
        <end position="142"/>
    </location>
</feature>